<dbReference type="GO" id="GO:0006281">
    <property type="term" value="P:DNA repair"/>
    <property type="evidence" value="ECO:0007669"/>
    <property type="project" value="UniProtKB-UniRule"/>
</dbReference>
<dbReference type="STRING" id="448385.sce0297"/>
<dbReference type="CDD" id="cd14332">
    <property type="entry name" value="UBA_RuvA_C"/>
    <property type="match status" value="1"/>
</dbReference>
<evidence type="ECO:0000256" key="4">
    <source>
        <dbReference type="ARBA" id="ARBA00023172"/>
    </source>
</evidence>
<accession>A9GQJ8</accession>
<dbReference type="InterPro" id="IPR010994">
    <property type="entry name" value="RuvA_2-like"/>
</dbReference>
<dbReference type="HOGENOM" id="CLU_087936_0_0_7"/>
<dbReference type="InterPro" id="IPR000085">
    <property type="entry name" value="RuvA"/>
</dbReference>
<dbReference type="Gene3D" id="1.10.8.10">
    <property type="entry name" value="DNA helicase RuvA subunit, C-terminal domain"/>
    <property type="match status" value="1"/>
</dbReference>
<dbReference type="SUPFAM" id="SSF47781">
    <property type="entry name" value="RuvA domain 2-like"/>
    <property type="match status" value="1"/>
</dbReference>
<dbReference type="InterPro" id="IPR012340">
    <property type="entry name" value="NA-bd_OB-fold"/>
</dbReference>
<dbReference type="GO" id="GO:0009378">
    <property type="term" value="F:four-way junction helicase activity"/>
    <property type="evidence" value="ECO:0007669"/>
    <property type="project" value="InterPro"/>
</dbReference>
<feature type="region of interest" description="Domain III" evidence="6">
    <location>
        <begin position="193"/>
        <end position="244"/>
    </location>
</feature>
<dbReference type="GO" id="GO:0005737">
    <property type="term" value="C:cytoplasm"/>
    <property type="evidence" value="ECO:0007669"/>
    <property type="project" value="UniProtKB-SubCell"/>
</dbReference>
<dbReference type="InterPro" id="IPR036267">
    <property type="entry name" value="RuvA_C_sf"/>
</dbReference>
<evidence type="ECO:0000313" key="10">
    <source>
        <dbReference type="Proteomes" id="UP000002139"/>
    </source>
</evidence>
<dbReference type="GO" id="GO:0048476">
    <property type="term" value="C:Holliday junction resolvase complex"/>
    <property type="evidence" value="ECO:0007669"/>
    <property type="project" value="UniProtKB-UniRule"/>
</dbReference>
<sequence>MRPRRLRGPDALWRRPPALGRARRHPQVDPARGQGQLIGRLSGHVVEEGDEGTVVLDVSGVGYEVTVPLGAVGRARGIAANAKAGSDAITLFVHTHVREDALLLYGFATREDRAAFRVLIGISSIGPKIAMAILSALGAGELAAVITRRETARLTAIPGVGKKTAERLVLELKDKLVHLPAAPLSPAASPPVATGAKQDLLHSALTRMGYRPAEAERAVTALGARVDSAPLGDLVRDALALLSK</sequence>
<keyword evidence="9" id="KW-0347">Helicase</keyword>
<comment type="subunit">
    <text evidence="6">Homotetramer. Forms an RuvA(8)-RuvB(12)-Holliday junction (HJ) complex. HJ DNA is sandwiched between 2 RuvA tetramers; dsDNA enters through RuvA and exits via RuvB. An RuvB hexamer assembles on each DNA strand where it exits the tetramer. Each RuvB hexamer is contacted by two RuvA subunits (via domain III) on 2 adjacent RuvB subunits; this complex drives branch migration. In the full resolvosome a probable DNA-RuvA(4)-RuvB(12)-RuvC(2) complex forms which resolves the HJ.</text>
</comment>
<comment type="subcellular location">
    <subcellularLocation>
        <location evidence="6">Cytoplasm</location>
    </subcellularLocation>
</comment>
<dbReference type="AlphaFoldDB" id="A9GQJ8"/>
<evidence type="ECO:0000256" key="3">
    <source>
        <dbReference type="ARBA" id="ARBA00023125"/>
    </source>
</evidence>
<dbReference type="InterPro" id="IPR013849">
    <property type="entry name" value="DNA_helicase_Holl-junc_RuvA_I"/>
</dbReference>
<dbReference type="NCBIfam" id="TIGR00084">
    <property type="entry name" value="ruvA"/>
    <property type="match status" value="1"/>
</dbReference>
<keyword evidence="9" id="KW-0067">ATP-binding</keyword>
<feature type="region of interest" description="Disordered" evidence="7">
    <location>
        <begin position="1"/>
        <end position="34"/>
    </location>
</feature>
<dbReference type="SUPFAM" id="SSF46929">
    <property type="entry name" value="DNA helicase RuvA subunit, C-terminal domain"/>
    <property type="match status" value="1"/>
</dbReference>
<organism evidence="9 10">
    <name type="scientific">Sorangium cellulosum (strain So ce56)</name>
    <name type="common">Polyangium cellulosum (strain So ce56)</name>
    <dbReference type="NCBI Taxonomy" id="448385"/>
    <lineage>
        <taxon>Bacteria</taxon>
        <taxon>Pseudomonadati</taxon>
        <taxon>Myxococcota</taxon>
        <taxon>Polyangia</taxon>
        <taxon>Polyangiales</taxon>
        <taxon>Polyangiaceae</taxon>
        <taxon>Sorangium</taxon>
    </lineage>
</organism>
<reference evidence="9 10" key="1">
    <citation type="journal article" date="2007" name="Nat. Biotechnol.">
        <title>Complete genome sequence of the myxobacterium Sorangium cellulosum.</title>
        <authorList>
            <person name="Schneiker S."/>
            <person name="Perlova O."/>
            <person name="Kaiser O."/>
            <person name="Gerth K."/>
            <person name="Alici A."/>
            <person name="Altmeyer M.O."/>
            <person name="Bartels D."/>
            <person name="Bekel T."/>
            <person name="Beyer S."/>
            <person name="Bode E."/>
            <person name="Bode H.B."/>
            <person name="Bolten C.J."/>
            <person name="Choudhuri J.V."/>
            <person name="Doss S."/>
            <person name="Elnakady Y.A."/>
            <person name="Frank B."/>
            <person name="Gaigalat L."/>
            <person name="Goesmann A."/>
            <person name="Groeger C."/>
            <person name="Gross F."/>
            <person name="Jelsbak L."/>
            <person name="Jelsbak L."/>
            <person name="Kalinowski J."/>
            <person name="Kegler C."/>
            <person name="Knauber T."/>
            <person name="Konietzny S."/>
            <person name="Kopp M."/>
            <person name="Krause L."/>
            <person name="Krug D."/>
            <person name="Linke B."/>
            <person name="Mahmud T."/>
            <person name="Martinez-Arias R."/>
            <person name="McHardy A.C."/>
            <person name="Merai M."/>
            <person name="Meyer F."/>
            <person name="Mormann S."/>
            <person name="Munoz-Dorado J."/>
            <person name="Perez J."/>
            <person name="Pradella S."/>
            <person name="Rachid S."/>
            <person name="Raddatz G."/>
            <person name="Rosenau F."/>
            <person name="Rueckert C."/>
            <person name="Sasse F."/>
            <person name="Scharfe M."/>
            <person name="Schuster S.C."/>
            <person name="Suen G."/>
            <person name="Treuner-Lange A."/>
            <person name="Velicer G.J."/>
            <person name="Vorholter F.-J."/>
            <person name="Weissman K.J."/>
            <person name="Welch R.D."/>
            <person name="Wenzel S.C."/>
            <person name="Whitworth D.E."/>
            <person name="Wilhelm S."/>
            <person name="Wittmann C."/>
            <person name="Bloecker H."/>
            <person name="Puehler A."/>
            <person name="Mueller R."/>
        </authorList>
    </citation>
    <scope>NUCLEOTIDE SEQUENCE [LARGE SCALE GENOMIC DNA]</scope>
    <source>
        <strain evidence="10">So ce56</strain>
    </source>
</reference>
<keyword evidence="9" id="KW-0378">Hydrolase</keyword>
<dbReference type="KEGG" id="scl:sce0297"/>
<gene>
    <name evidence="6 9" type="primary">ruvA</name>
    <name evidence="9" type="ordered locus">sce0297</name>
</gene>
<protein>
    <recommendedName>
        <fullName evidence="6">Holliday junction branch migration complex subunit RuvA</fullName>
    </recommendedName>
</protein>
<dbReference type="Pfam" id="PF14520">
    <property type="entry name" value="HHH_5"/>
    <property type="match status" value="1"/>
</dbReference>
<evidence type="ECO:0000256" key="1">
    <source>
        <dbReference type="ARBA" id="ARBA00022490"/>
    </source>
</evidence>
<comment type="caution">
    <text evidence="6">Lacks conserved residue(s) required for the propagation of feature annotation.</text>
</comment>
<evidence type="ECO:0000256" key="6">
    <source>
        <dbReference type="HAMAP-Rule" id="MF_00031"/>
    </source>
</evidence>
<keyword evidence="1 6" id="KW-0963">Cytoplasm</keyword>
<dbReference type="HAMAP" id="MF_00031">
    <property type="entry name" value="DNA_HJ_migration_RuvA"/>
    <property type="match status" value="1"/>
</dbReference>
<dbReference type="GO" id="GO:0000400">
    <property type="term" value="F:four-way junction DNA binding"/>
    <property type="evidence" value="ECO:0007669"/>
    <property type="project" value="UniProtKB-UniRule"/>
</dbReference>
<feature type="region of interest" description="Domain II" evidence="6">
    <location>
        <begin position="109"/>
        <end position="186"/>
    </location>
</feature>
<dbReference type="SUPFAM" id="SSF50249">
    <property type="entry name" value="Nucleic acid-binding proteins"/>
    <property type="match status" value="1"/>
</dbReference>
<dbReference type="eggNOG" id="COG0632">
    <property type="taxonomic scope" value="Bacteria"/>
</dbReference>
<dbReference type="Gene3D" id="1.10.150.20">
    <property type="entry name" value="5' to 3' exonuclease, C-terminal subdomain"/>
    <property type="match status" value="1"/>
</dbReference>
<keyword evidence="10" id="KW-1185">Reference proteome</keyword>
<dbReference type="InterPro" id="IPR003583">
    <property type="entry name" value="Hlx-hairpin-Hlx_DNA-bd_motif"/>
</dbReference>
<proteinExistence type="inferred from homology"/>
<comment type="domain">
    <text evidence="6">Has three domains with a flexible linker between the domains II and III and assumes an 'L' shape. Domain III is highly mobile and contacts RuvB.</text>
</comment>
<dbReference type="Gene3D" id="2.40.50.140">
    <property type="entry name" value="Nucleic acid-binding proteins"/>
    <property type="match status" value="1"/>
</dbReference>
<dbReference type="InterPro" id="IPR011114">
    <property type="entry name" value="RuvA_C"/>
</dbReference>
<dbReference type="GO" id="GO:0005524">
    <property type="term" value="F:ATP binding"/>
    <property type="evidence" value="ECO:0007669"/>
    <property type="project" value="InterPro"/>
</dbReference>
<dbReference type="GO" id="GO:0009379">
    <property type="term" value="C:Holliday junction helicase complex"/>
    <property type="evidence" value="ECO:0007669"/>
    <property type="project" value="InterPro"/>
</dbReference>
<keyword evidence="9" id="KW-0547">Nucleotide-binding</keyword>
<keyword evidence="2 6" id="KW-0227">DNA damage</keyword>
<feature type="domain" description="Helix-hairpin-helix DNA-binding motif class 1" evidence="8">
    <location>
        <begin position="152"/>
        <end position="171"/>
    </location>
</feature>
<dbReference type="GO" id="GO:0006310">
    <property type="term" value="P:DNA recombination"/>
    <property type="evidence" value="ECO:0007669"/>
    <property type="project" value="UniProtKB-UniRule"/>
</dbReference>
<keyword evidence="5 6" id="KW-0234">DNA repair</keyword>
<dbReference type="Pfam" id="PF01330">
    <property type="entry name" value="RuvA_N"/>
    <property type="match status" value="1"/>
</dbReference>
<dbReference type="SMART" id="SM00278">
    <property type="entry name" value="HhH1"/>
    <property type="match status" value="2"/>
</dbReference>
<comment type="function">
    <text evidence="6">The RuvA-RuvB-RuvC complex processes Holliday junction (HJ) DNA during genetic recombination and DNA repair, while the RuvA-RuvB complex plays an important role in the rescue of blocked DNA replication forks via replication fork reversal (RFR). RuvA specifically binds to HJ cruciform DNA, conferring on it an open structure. The RuvB hexamer acts as an ATP-dependent pump, pulling dsDNA into and through the RuvAB complex. HJ branch migration allows RuvC to scan DNA until it finds its consensus sequence, where it cleaves and resolves the cruciform DNA.</text>
</comment>
<dbReference type="BioCyc" id="SCEL448385:SCE_RS01540-MONOMER"/>
<evidence type="ECO:0000256" key="2">
    <source>
        <dbReference type="ARBA" id="ARBA00022763"/>
    </source>
</evidence>
<evidence type="ECO:0000256" key="5">
    <source>
        <dbReference type="ARBA" id="ARBA00023204"/>
    </source>
</evidence>
<keyword evidence="3 6" id="KW-0238">DNA-binding</keyword>
<evidence type="ECO:0000313" key="9">
    <source>
        <dbReference type="EMBL" id="CAN90454.1"/>
    </source>
</evidence>
<evidence type="ECO:0000256" key="7">
    <source>
        <dbReference type="SAM" id="MobiDB-lite"/>
    </source>
</evidence>
<feature type="domain" description="Helix-hairpin-helix DNA-binding motif class 1" evidence="8">
    <location>
        <begin position="117"/>
        <end position="136"/>
    </location>
</feature>
<comment type="similarity">
    <text evidence="6">Belongs to the RuvA family.</text>
</comment>
<keyword evidence="4 6" id="KW-0233">DNA recombination</keyword>
<name>A9GQJ8_SORC5</name>
<dbReference type="Proteomes" id="UP000002139">
    <property type="component" value="Chromosome"/>
</dbReference>
<evidence type="ECO:0000259" key="8">
    <source>
        <dbReference type="SMART" id="SM00278"/>
    </source>
</evidence>
<dbReference type="EMBL" id="AM746676">
    <property type="protein sequence ID" value="CAN90454.1"/>
    <property type="molecule type" value="Genomic_DNA"/>
</dbReference>